<dbReference type="GO" id="GO:0016838">
    <property type="term" value="F:carbon-oxygen lyase activity, acting on phosphates"/>
    <property type="evidence" value="ECO:0007669"/>
    <property type="project" value="InterPro"/>
</dbReference>
<name>A0A8S0Y0Y4_CYCAE</name>
<organism evidence="4 5">
    <name type="scientific">Cyclocybe aegerita</name>
    <name type="common">Black poplar mushroom</name>
    <name type="synonym">Agrocybe aegerita</name>
    <dbReference type="NCBI Taxonomy" id="1973307"/>
    <lineage>
        <taxon>Eukaryota</taxon>
        <taxon>Fungi</taxon>
        <taxon>Dikarya</taxon>
        <taxon>Basidiomycota</taxon>
        <taxon>Agaricomycotina</taxon>
        <taxon>Agaricomycetes</taxon>
        <taxon>Agaricomycetidae</taxon>
        <taxon>Agaricales</taxon>
        <taxon>Agaricineae</taxon>
        <taxon>Bolbitiaceae</taxon>
        <taxon>Cyclocybe</taxon>
    </lineage>
</organism>
<evidence type="ECO:0000256" key="1">
    <source>
        <dbReference type="ARBA" id="ARBA00007946"/>
    </source>
</evidence>
<dbReference type="Gene3D" id="1.10.600.10">
    <property type="entry name" value="Farnesyl Diphosphate Synthase"/>
    <property type="match status" value="1"/>
</dbReference>
<evidence type="ECO:0000256" key="2">
    <source>
        <dbReference type="ARBA" id="ARBA00023239"/>
    </source>
</evidence>
<dbReference type="InterPro" id="IPR008949">
    <property type="entry name" value="Isoprenoid_synthase_dom_sf"/>
</dbReference>
<feature type="region of interest" description="Disordered" evidence="3">
    <location>
        <begin position="23"/>
        <end position="50"/>
    </location>
</feature>
<evidence type="ECO:0008006" key="6">
    <source>
        <dbReference type="Google" id="ProtNLM"/>
    </source>
</evidence>
<evidence type="ECO:0000256" key="3">
    <source>
        <dbReference type="SAM" id="MobiDB-lite"/>
    </source>
</evidence>
<reference evidence="4 5" key="1">
    <citation type="submission" date="2020-01" db="EMBL/GenBank/DDBJ databases">
        <authorList>
            <person name="Gupta K D."/>
        </authorList>
    </citation>
    <scope>NUCLEOTIDE SEQUENCE [LARGE SCALE GENOMIC DNA]</scope>
</reference>
<dbReference type="InterPro" id="IPR024652">
    <property type="entry name" value="Trichodiene_synth"/>
</dbReference>
<dbReference type="SUPFAM" id="SSF48576">
    <property type="entry name" value="Terpenoid synthases"/>
    <property type="match status" value="1"/>
</dbReference>
<keyword evidence="2" id="KW-0456">Lyase</keyword>
<gene>
    <name evidence="4" type="ORF">AAE3_LOCUS13713</name>
</gene>
<keyword evidence="5" id="KW-1185">Reference proteome</keyword>
<dbReference type="Pfam" id="PF06330">
    <property type="entry name" value="TRI5"/>
    <property type="match status" value="1"/>
</dbReference>
<protein>
    <recommendedName>
        <fullName evidence="6">Terpenoid synthase</fullName>
    </recommendedName>
</protein>
<dbReference type="EMBL" id="CACVBS010000112">
    <property type="protein sequence ID" value="CAA7271452.1"/>
    <property type="molecule type" value="Genomic_DNA"/>
</dbReference>
<evidence type="ECO:0000313" key="5">
    <source>
        <dbReference type="Proteomes" id="UP000467700"/>
    </source>
</evidence>
<dbReference type="Proteomes" id="UP000467700">
    <property type="component" value="Unassembled WGS sequence"/>
</dbReference>
<comment type="caution">
    <text evidence="4">The sequence shown here is derived from an EMBL/GenBank/DDBJ whole genome shotgun (WGS) entry which is preliminary data.</text>
</comment>
<evidence type="ECO:0000313" key="4">
    <source>
        <dbReference type="EMBL" id="CAA7271452.1"/>
    </source>
</evidence>
<sequence>MSNLKLIELPYIAQTRTLDIFTPLRHPNRKSSERGMNTNKDEENQSSPAVSNEAIRQVFEDFFRQCDFHYEEVPYDTDLHNLCINEARNKGYPIDASAGNYSILKALPVGVVLASTAYGHLRNRELQVFIALYTAFLGQIDTYFAHDIAGIDHFTRRFVSGNQQANELLESLASFLRSVYDHYTGIQANIIIASALNFMTSMVLEYRTQGMKLSTAAFGYPTFCRILSGIGEAYACFVFPPDAAIGEYIQAFPELTMYINCVNDVLSFYKEENAGETVNYVSIQSAFRGKPKLAILKDLADDVATCRDRVSKILETQEEEVKAAFTAFAPGFITLHMSSNSRYHLNDLFAS</sequence>
<dbReference type="OrthoDB" id="2998174at2759"/>
<accession>A0A8S0Y0Y4</accession>
<proteinExistence type="inferred from homology"/>
<comment type="similarity">
    <text evidence="1">Belongs to the trichodiene synthase family.</text>
</comment>
<dbReference type="AlphaFoldDB" id="A0A8S0Y0Y4"/>